<keyword evidence="6" id="KW-0732">Signal</keyword>
<evidence type="ECO:0000256" key="4">
    <source>
        <dbReference type="ARBA" id="ARBA00022825"/>
    </source>
</evidence>
<keyword evidence="3 5" id="KW-0378">Hydrolase</keyword>
<dbReference type="PRINTS" id="PR00723">
    <property type="entry name" value="SUBTILISIN"/>
</dbReference>
<feature type="signal peptide" evidence="6">
    <location>
        <begin position="1"/>
        <end position="20"/>
    </location>
</feature>
<protein>
    <submittedName>
        <fullName evidence="8">Subtilase family protein</fullName>
    </submittedName>
</protein>
<dbReference type="GO" id="GO:0004252">
    <property type="term" value="F:serine-type endopeptidase activity"/>
    <property type="evidence" value="ECO:0007669"/>
    <property type="project" value="UniProtKB-UniRule"/>
</dbReference>
<evidence type="ECO:0000256" key="1">
    <source>
        <dbReference type="ARBA" id="ARBA00011073"/>
    </source>
</evidence>
<feature type="active site" description="Charge relay system" evidence="5">
    <location>
        <position position="394"/>
    </location>
</feature>
<dbReference type="InterPro" id="IPR023828">
    <property type="entry name" value="Peptidase_S8_Ser-AS"/>
</dbReference>
<dbReference type="STRING" id="641665.GCA_002104455_00766"/>
<dbReference type="PROSITE" id="PS51892">
    <property type="entry name" value="SUBTILASE"/>
    <property type="match status" value="1"/>
</dbReference>
<organism evidence="8 9">
    <name type="scientific">Colwellia chukchiensis</name>
    <dbReference type="NCBI Taxonomy" id="641665"/>
    <lineage>
        <taxon>Bacteria</taxon>
        <taxon>Pseudomonadati</taxon>
        <taxon>Pseudomonadota</taxon>
        <taxon>Gammaproteobacteria</taxon>
        <taxon>Alteromonadales</taxon>
        <taxon>Colwelliaceae</taxon>
        <taxon>Colwellia</taxon>
    </lineage>
</organism>
<reference evidence="9" key="1">
    <citation type="submission" date="2016-10" db="EMBL/GenBank/DDBJ databases">
        <authorList>
            <person name="Varghese N."/>
            <person name="Submissions S."/>
        </authorList>
    </citation>
    <scope>NUCLEOTIDE SEQUENCE [LARGE SCALE GENOMIC DNA]</scope>
    <source>
        <strain evidence="9">CGMCC 1.9127</strain>
    </source>
</reference>
<evidence type="ECO:0000259" key="7">
    <source>
        <dbReference type="Pfam" id="PF00082"/>
    </source>
</evidence>
<comment type="similarity">
    <text evidence="1 5">Belongs to the peptidase S8 family.</text>
</comment>
<keyword evidence="2 5" id="KW-0645">Protease</keyword>
<evidence type="ECO:0000256" key="3">
    <source>
        <dbReference type="ARBA" id="ARBA00022801"/>
    </source>
</evidence>
<dbReference type="RefSeq" id="WP_085285165.1">
    <property type="nucleotide sequence ID" value="NZ_FOBI01000009.1"/>
</dbReference>
<dbReference type="Gene3D" id="3.40.50.200">
    <property type="entry name" value="Peptidase S8/S53 domain"/>
    <property type="match status" value="1"/>
</dbReference>
<name>A0A1H7PC83_9GAMM</name>
<dbReference type="EMBL" id="FOBI01000009">
    <property type="protein sequence ID" value="SEL33269.1"/>
    <property type="molecule type" value="Genomic_DNA"/>
</dbReference>
<dbReference type="PROSITE" id="PS00138">
    <property type="entry name" value="SUBTILASE_SER"/>
    <property type="match status" value="1"/>
</dbReference>
<keyword evidence="4 5" id="KW-0720">Serine protease</keyword>
<dbReference type="PANTHER" id="PTHR43806:SF11">
    <property type="entry name" value="CEREVISIN-RELATED"/>
    <property type="match status" value="1"/>
</dbReference>
<dbReference type="InterPro" id="IPR050131">
    <property type="entry name" value="Peptidase_S8_subtilisin-like"/>
</dbReference>
<dbReference type="PANTHER" id="PTHR43806">
    <property type="entry name" value="PEPTIDASE S8"/>
    <property type="match status" value="1"/>
</dbReference>
<dbReference type="OrthoDB" id="5405281at2"/>
<keyword evidence="9" id="KW-1185">Reference proteome</keyword>
<gene>
    <name evidence="8" type="ORF">SAMN05216262_10967</name>
</gene>
<dbReference type="AlphaFoldDB" id="A0A1H7PC83"/>
<evidence type="ECO:0000256" key="2">
    <source>
        <dbReference type="ARBA" id="ARBA00022670"/>
    </source>
</evidence>
<dbReference type="InterPro" id="IPR036852">
    <property type="entry name" value="Peptidase_S8/S53_dom_sf"/>
</dbReference>
<feature type="chain" id="PRO_5011685773" evidence="6">
    <location>
        <begin position="21"/>
        <end position="446"/>
    </location>
</feature>
<sequence length="446" mass="47039">MKLLALTTVLLCSVSTLIPAQQLTTGKMLGQINAITESTSNIIPTHTRPIALPPFALSTLPDVNSVSTEPLTALPKSLAITNSAGQALWLDVEVEQGWRAVQGQWLLLADDDSKKRLISHGAQILSESHYTGLGLALLRFQVPTALDSKSALSKLLSTQAMQSLARNHIYQAQSQANAPQDSPHFNAPLSTTSQAHICQSPVTVGIVDSAVDTEHAALSHADITKKSFLPNTLTASLHHGTVIASLLVGNSQHLTPLLPAAKVYAAQVFYQQSDYAQGATLSAIISGLNWLLEQNIKVINMSLTGPENDILQRVLNAAIAKGAWVIAAAGNEGPAAPAMYPAAYQGVIAVSAIDQQQKPYRWSNRGDYIDYAALGVNVATAQSGGELGRESGTSIAAPVVTATIACLKATHGDNKKALKAALNQLAIDLGPQGKDPIYGIGAILRR</sequence>
<feature type="active site" description="Charge relay system" evidence="5">
    <location>
        <position position="239"/>
    </location>
</feature>
<dbReference type="SUPFAM" id="SSF52743">
    <property type="entry name" value="Subtilisin-like"/>
    <property type="match status" value="1"/>
</dbReference>
<accession>A0A1H7PC83</accession>
<proteinExistence type="inferred from homology"/>
<dbReference type="Pfam" id="PF00082">
    <property type="entry name" value="Peptidase_S8"/>
    <property type="match status" value="1"/>
</dbReference>
<evidence type="ECO:0000313" key="9">
    <source>
        <dbReference type="Proteomes" id="UP000199297"/>
    </source>
</evidence>
<dbReference type="InterPro" id="IPR015500">
    <property type="entry name" value="Peptidase_S8_subtilisin-rel"/>
</dbReference>
<feature type="domain" description="Peptidase S8/S53" evidence="7">
    <location>
        <begin position="202"/>
        <end position="441"/>
    </location>
</feature>
<dbReference type="Proteomes" id="UP000199297">
    <property type="component" value="Unassembled WGS sequence"/>
</dbReference>
<dbReference type="GO" id="GO:0006508">
    <property type="term" value="P:proteolysis"/>
    <property type="evidence" value="ECO:0007669"/>
    <property type="project" value="UniProtKB-KW"/>
</dbReference>
<dbReference type="InterPro" id="IPR000209">
    <property type="entry name" value="Peptidase_S8/S53_dom"/>
</dbReference>
<evidence type="ECO:0000256" key="5">
    <source>
        <dbReference type="PROSITE-ProRule" id="PRU01240"/>
    </source>
</evidence>
<evidence type="ECO:0000313" key="8">
    <source>
        <dbReference type="EMBL" id="SEL33269.1"/>
    </source>
</evidence>
<feature type="active site" description="Charge relay system" evidence="5">
    <location>
        <position position="208"/>
    </location>
</feature>
<evidence type="ECO:0000256" key="6">
    <source>
        <dbReference type="SAM" id="SignalP"/>
    </source>
</evidence>
<dbReference type="CDD" id="cd05561">
    <property type="entry name" value="Peptidases_S8_4"/>
    <property type="match status" value="1"/>
</dbReference>